<dbReference type="RefSeq" id="WP_013843814.1">
    <property type="nucleotide sequence ID" value="NC_015589.1"/>
</dbReference>
<evidence type="ECO:0000313" key="4">
    <source>
        <dbReference type="Proteomes" id="UP000009234"/>
    </source>
</evidence>
<sequence length="302" mass="34495">MPRILSLFYGYEWSRTSRYLGIILTVLILLTIFFVRLPNVARTAAYNVFREGLKQKALWTTRHMETLQGQHFIVRYTGNNRSDAELVLATAERFYAPVASKYGYSGKGKIPVIVYPSRSELNRNFGWPADESAMGVYWAGVIRVLSPDIWVGESNSALYKEAFETDGPMAHEFTHLVVDYITGGNYTRWLTEGLAQYEEYQLTGFEFDETGALLGQTLYPLSEMDLNFDRLPNQALAYRQSYLAVRYIAEVYGEESLRSLLQLLAEGKKTDKAIPSLLGMDMPTFEAAYQKWAMEKESLNQL</sequence>
<feature type="transmembrane region" description="Helical" evidence="1">
    <location>
        <begin position="20"/>
        <end position="37"/>
    </location>
</feature>
<dbReference type="KEGG" id="dru:Desru_3869"/>
<protein>
    <recommendedName>
        <fullName evidence="2">Peptidase MA-like domain-containing protein</fullName>
    </recommendedName>
</protein>
<evidence type="ECO:0000259" key="2">
    <source>
        <dbReference type="Pfam" id="PF13485"/>
    </source>
</evidence>
<gene>
    <name evidence="3" type="ordered locus">Desru_3869</name>
</gene>
<evidence type="ECO:0000313" key="3">
    <source>
        <dbReference type="EMBL" id="AEG62069.1"/>
    </source>
</evidence>
<dbReference type="HOGENOM" id="CLU_079582_0_0_9"/>
<organism evidence="3 4">
    <name type="scientific">Desulforamulus ruminis (strain ATCC 23193 / DSM 2154 / NCIMB 8452 / DL)</name>
    <name type="common">Desulfotomaculum ruminis</name>
    <dbReference type="NCBI Taxonomy" id="696281"/>
    <lineage>
        <taxon>Bacteria</taxon>
        <taxon>Bacillati</taxon>
        <taxon>Bacillota</taxon>
        <taxon>Clostridia</taxon>
        <taxon>Eubacteriales</taxon>
        <taxon>Peptococcaceae</taxon>
        <taxon>Desulforamulus</taxon>
    </lineage>
</organism>
<dbReference type="Pfam" id="PF13485">
    <property type="entry name" value="Peptidase_MA_2"/>
    <property type="match status" value="1"/>
</dbReference>
<dbReference type="STRING" id="696281.Desru_3869"/>
<keyword evidence="4" id="KW-1185">Reference proteome</keyword>
<dbReference type="InterPro" id="IPR039568">
    <property type="entry name" value="Peptidase_MA-like_dom"/>
</dbReference>
<accession>F6DQS2</accession>
<dbReference type="AlphaFoldDB" id="F6DQS2"/>
<dbReference type="eggNOG" id="COG0308">
    <property type="taxonomic scope" value="Bacteria"/>
</dbReference>
<keyword evidence="1" id="KW-0472">Membrane</keyword>
<keyword evidence="1" id="KW-1133">Transmembrane helix</keyword>
<proteinExistence type="predicted"/>
<dbReference type="Proteomes" id="UP000009234">
    <property type="component" value="Chromosome"/>
</dbReference>
<reference evidence="3 4" key="2">
    <citation type="journal article" date="2012" name="Stand. Genomic Sci.">
        <title>Complete genome sequence of the sulfate-reducing firmicute Desulfotomaculum ruminis type strain (DL(T)).</title>
        <authorList>
            <person name="Spring S."/>
            <person name="Visser M."/>
            <person name="Lu M."/>
            <person name="Copeland A."/>
            <person name="Lapidus A."/>
            <person name="Lucas S."/>
            <person name="Cheng J.F."/>
            <person name="Han C."/>
            <person name="Tapia R."/>
            <person name="Goodwin L.A."/>
            <person name="Pitluck S."/>
            <person name="Ivanova N."/>
            <person name="Land M."/>
            <person name="Hauser L."/>
            <person name="Larimer F."/>
            <person name="Rohde M."/>
            <person name="Goker M."/>
            <person name="Detter J.C."/>
            <person name="Kyrpides N.C."/>
            <person name="Woyke T."/>
            <person name="Schaap P.J."/>
            <person name="Plugge C.M."/>
            <person name="Muyzer G."/>
            <person name="Kuever J."/>
            <person name="Pereira I.A."/>
            <person name="Parshina S.N."/>
            <person name="Bernier-Latmani R."/>
            <person name="Stams A.J."/>
            <person name="Klenk H.P."/>
        </authorList>
    </citation>
    <scope>NUCLEOTIDE SEQUENCE [LARGE SCALE GENOMIC DNA]</scope>
    <source>
        <strain evidence="4">ATCC 23193 / DSM 2154 / NCIB 8452 / DL</strain>
    </source>
</reference>
<name>F6DQS2_DESRL</name>
<reference evidence="4" key="1">
    <citation type="submission" date="2011-05" db="EMBL/GenBank/DDBJ databases">
        <title>Complete sequence of Desulfotomaculum ruminis DSM 2154.</title>
        <authorList>
            <person name="Lucas S."/>
            <person name="Copeland A."/>
            <person name="Lapidus A."/>
            <person name="Cheng J.-F."/>
            <person name="Goodwin L."/>
            <person name="Pitluck S."/>
            <person name="Lu M."/>
            <person name="Detter J.C."/>
            <person name="Han C."/>
            <person name="Tapia R."/>
            <person name="Land M."/>
            <person name="Hauser L."/>
            <person name="Kyrpides N."/>
            <person name="Ivanova N."/>
            <person name="Mikhailova N."/>
            <person name="Pagani I."/>
            <person name="Stams A.J.M."/>
            <person name="Plugge C.M."/>
            <person name="Muyzer G."/>
            <person name="Kuever J."/>
            <person name="Parshina S.N."/>
            <person name="Ivanova A.E."/>
            <person name="Nazina T.N."/>
            <person name="Brambilla E."/>
            <person name="Spring S."/>
            <person name="Klenk H.-P."/>
            <person name="Woyke T."/>
        </authorList>
    </citation>
    <scope>NUCLEOTIDE SEQUENCE [LARGE SCALE GENOMIC DNA]</scope>
    <source>
        <strain evidence="4">ATCC 23193 / DSM 2154 / NCIB 8452 / DL</strain>
    </source>
</reference>
<dbReference type="EMBL" id="CP002780">
    <property type="protein sequence ID" value="AEG62069.1"/>
    <property type="molecule type" value="Genomic_DNA"/>
</dbReference>
<keyword evidence="1" id="KW-0812">Transmembrane</keyword>
<feature type="domain" description="Peptidase MA-like" evidence="2">
    <location>
        <begin position="169"/>
        <end position="293"/>
    </location>
</feature>
<dbReference type="OrthoDB" id="9787613at2"/>
<evidence type="ECO:0000256" key="1">
    <source>
        <dbReference type="SAM" id="Phobius"/>
    </source>
</evidence>